<evidence type="ECO:0000256" key="1">
    <source>
        <dbReference type="SAM" id="Phobius"/>
    </source>
</evidence>
<organism evidence="2 3">
    <name type="scientific">Chryseosolibacter histidini</name>
    <dbReference type="NCBI Taxonomy" id="2782349"/>
    <lineage>
        <taxon>Bacteria</taxon>
        <taxon>Pseudomonadati</taxon>
        <taxon>Bacteroidota</taxon>
        <taxon>Cytophagia</taxon>
        <taxon>Cytophagales</taxon>
        <taxon>Chryseotaleaceae</taxon>
        <taxon>Chryseosolibacter</taxon>
    </lineage>
</organism>
<dbReference type="AlphaFoldDB" id="A0AAP2DRW2"/>
<feature type="transmembrane region" description="Helical" evidence="1">
    <location>
        <begin position="73"/>
        <end position="91"/>
    </location>
</feature>
<feature type="transmembrane region" description="Helical" evidence="1">
    <location>
        <begin position="6"/>
        <end position="26"/>
    </location>
</feature>
<evidence type="ECO:0000313" key="2">
    <source>
        <dbReference type="EMBL" id="MBT1701381.1"/>
    </source>
</evidence>
<reference evidence="2 3" key="1">
    <citation type="submission" date="2021-05" db="EMBL/GenBank/DDBJ databases">
        <title>A Polyphasic approach of four new species of the genus Ohtaekwangia: Ohtaekwangia histidinii sp. nov., Ohtaekwangia cretensis sp. nov., Ohtaekwangia indiensis sp. nov., Ohtaekwangia reichenbachii sp. nov. from diverse environment.</title>
        <authorList>
            <person name="Octaviana S."/>
        </authorList>
    </citation>
    <scope>NUCLEOTIDE SEQUENCE [LARGE SCALE GENOMIC DNA]</scope>
    <source>
        <strain evidence="2 3">PWU4</strain>
    </source>
</reference>
<dbReference type="RefSeq" id="WP_254170063.1">
    <property type="nucleotide sequence ID" value="NZ_JAHESF010000069.1"/>
</dbReference>
<feature type="transmembrane region" description="Helical" evidence="1">
    <location>
        <begin position="38"/>
        <end position="61"/>
    </location>
</feature>
<gene>
    <name evidence="2" type="ORF">KK083_31095</name>
</gene>
<name>A0AAP2DRW2_9BACT</name>
<accession>A0AAP2DRW2</accession>
<comment type="caution">
    <text evidence="2">The sequence shown here is derived from an EMBL/GenBank/DDBJ whole genome shotgun (WGS) entry which is preliminary data.</text>
</comment>
<proteinExistence type="predicted"/>
<keyword evidence="1" id="KW-0812">Transmembrane</keyword>
<evidence type="ECO:0000313" key="3">
    <source>
        <dbReference type="Proteomes" id="UP001319200"/>
    </source>
</evidence>
<keyword evidence="3" id="KW-1185">Reference proteome</keyword>
<dbReference type="Proteomes" id="UP001319200">
    <property type="component" value="Unassembled WGS sequence"/>
</dbReference>
<sequence>MTFLDSSLNTFTVFTGMLCLVAYAIIKGDRSNLGDGATAFLGGNGIASGSYLCLVSFTKLVCENPGLEQNRPYVFIGGAAVLWLSVASLRAKLKNAHIVS</sequence>
<protein>
    <submittedName>
        <fullName evidence="2">Uncharacterized protein</fullName>
    </submittedName>
</protein>
<keyword evidence="1" id="KW-1133">Transmembrane helix</keyword>
<dbReference type="EMBL" id="JAHESF010000069">
    <property type="protein sequence ID" value="MBT1701381.1"/>
    <property type="molecule type" value="Genomic_DNA"/>
</dbReference>
<keyword evidence="1" id="KW-0472">Membrane</keyword>